<sequence length="172" mass="20184">FKSIDNIETGRKILTKILFNSFLLQSKIAHGKWTENQERQTVISGTEIDKIPFSLRLYKDIDIISSEKPDFNSTESEENIQLNYPLNHSLKNLQITQPESEKDNLDNYINSLEDELKQRRQLLLKHERSEQPVDYKKWLSDYEDYDEKQPTSIDVNTFAEYGTPDPKSNISK</sequence>
<dbReference type="EMBL" id="GECZ01012760">
    <property type="protein sequence ID" value="JAS57009.1"/>
    <property type="molecule type" value="Transcribed_RNA"/>
</dbReference>
<proteinExistence type="predicted"/>
<organism evidence="3">
    <name type="scientific">Cuerna arida</name>
    <dbReference type="NCBI Taxonomy" id="1464854"/>
    <lineage>
        <taxon>Eukaryota</taxon>
        <taxon>Metazoa</taxon>
        <taxon>Ecdysozoa</taxon>
        <taxon>Arthropoda</taxon>
        <taxon>Hexapoda</taxon>
        <taxon>Insecta</taxon>
        <taxon>Pterygota</taxon>
        <taxon>Neoptera</taxon>
        <taxon>Paraneoptera</taxon>
        <taxon>Hemiptera</taxon>
        <taxon>Auchenorrhyncha</taxon>
        <taxon>Membracoidea</taxon>
        <taxon>Cicadellidae</taxon>
        <taxon>Cicadellinae</taxon>
        <taxon>Proconiini</taxon>
        <taxon>Cuerna</taxon>
    </lineage>
</organism>
<feature type="region of interest" description="Disordered" evidence="2">
    <location>
        <begin position="147"/>
        <end position="172"/>
    </location>
</feature>
<evidence type="ECO:0000256" key="2">
    <source>
        <dbReference type="SAM" id="MobiDB-lite"/>
    </source>
</evidence>
<gene>
    <name evidence="3" type="ORF">g.48435</name>
</gene>
<evidence type="ECO:0000313" key="3">
    <source>
        <dbReference type="EMBL" id="JAS57009.1"/>
    </source>
</evidence>
<keyword evidence="1" id="KW-0175">Coiled coil</keyword>
<name>A0A1B6G3J4_9HEMI</name>
<feature type="coiled-coil region" evidence="1">
    <location>
        <begin position="102"/>
        <end position="129"/>
    </location>
</feature>
<dbReference type="AlphaFoldDB" id="A0A1B6G3J4"/>
<reference evidence="3" key="1">
    <citation type="submission" date="2015-11" db="EMBL/GenBank/DDBJ databases">
        <title>De novo transcriptome assembly of four potential Pierce s Disease insect vectors from Arizona vineyards.</title>
        <authorList>
            <person name="Tassone E.E."/>
        </authorList>
    </citation>
    <scope>NUCLEOTIDE SEQUENCE</scope>
</reference>
<feature type="non-terminal residue" evidence="3">
    <location>
        <position position="172"/>
    </location>
</feature>
<feature type="non-terminal residue" evidence="3">
    <location>
        <position position="1"/>
    </location>
</feature>
<evidence type="ECO:0000256" key="1">
    <source>
        <dbReference type="SAM" id="Coils"/>
    </source>
</evidence>
<protein>
    <submittedName>
        <fullName evidence="3">Uncharacterized protein</fullName>
    </submittedName>
</protein>
<accession>A0A1B6G3J4</accession>